<comment type="caution">
    <text evidence="1">The sequence shown here is derived from an EMBL/GenBank/DDBJ whole genome shotgun (WGS) entry which is preliminary data.</text>
</comment>
<evidence type="ECO:0000313" key="1">
    <source>
        <dbReference type="EMBL" id="GGP12946.1"/>
    </source>
</evidence>
<keyword evidence="2" id="KW-1185">Reference proteome</keyword>
<gene>
    <name evidence="1" type="ORF">GCM10012278_62760</name>
</gene>
<proteinExistence type="predicted"/>
<reference evidence="1" key="1">
    <citation type="journal article" date="2014" name="Int. J. Syst. Evol. Microbiol.">
        <title>Complete genome sequence of Corynebacterium casei LMG S-19264T (=DSM 44701T), isolated from a smear-ripened cheese.</title>
        <authorList>
            <consortium name="US DOE Joint Genome Institute (JGI-PGF)"/>
            <person name="Walter F."/>
            <person name="Albersmeier A."/>
            <person name="Kalinowski J."/>
            <person name="Ruckert C."/>
        </authorList>
    </citation>
    <scope>NUCLEOTIDE SEQUENCE</scope>
    <source>
        <strain evidence="1">CGMCC 4.7430</strain>
    </source>
</reference>
<sequence>MAVAAAGVIWYLNGGGQRASLGEATLAGARQVQGVVCLDVAGDFSGSMDDSVEMRDEALALLKPFMARELRPDDLLASVTFARTASLTLPPTPVGSLAEAVEEPGSQEDGQYTYFIPALKALDRAHAEDGEKCVRRVLVAITDGEFEDDVDKLVPLVRHFDLVYLAVPDEATGYRPTVFTDARLAAVVTEGFDSAEELSLLYGKALAAATGQRLARE</sequence>
<dbReference type="AlphaFoldDB" id="A0A918AA67"/>
<reference evidence="1" key="2">
    <citation type="submission" date="2020-09" db="EMBL/GenBank/DDBJ databases">
        <authorList>
            <person name="Sun Q."/>
            <person name="Zhou Y."/>
        </authorList>
    </citation>
    <scope>NUCLEOTIDE SEQUENCE</scope>
    <source>
        <strain evidence="1">CGMCC 4.7430</strain>
    </source>
</reference>
<organism evidence="1 2">
    <name type="scientific">Nonomuraea glycinis</name>
    <dbReference type="NCBI Taxonomy" id="2047744"/>
    <lineage>
        <taxon>Bacteria</taxon>
        <taxon>Bacillati</taxon>
        <taxon>Actinomycetota</taxon>
        <taxon>Actinomycetes</taxon>
        <taxon>Streptosporangiales</taxon>
        <taxon>Streptosporangiaceae</taxon>
        <taxon>Nonomuraea</taxon>
    </lineage>
</organism>
<dbReference type="Gene3D" id="3.40.50.410">
    <property type="entry name" value="von Willebrand factor, type A domain"/>
    <property type="match status" value="1"/>
</dbReference>
<dbReference type="Proteomes" id="UP000660745">
    <property type="component" value="Unassembled WGS sequence"/>
</dbReference>
<dbReference type="InterPro" id="IPR036465">
    <property type="entry name" value="vWFA_dom_sf"/>
</dbReference>
<evidence type="ECO:0000313" key="2">
    <source>
        <dbReference type="Proteomes" id="UP000660745"/>
    </source>
</evidence>
<name>A0A918AA67_9ACTN</name>
<dbReference type="EMBL" id="BMNK01000013">
    <property type="protein sequence ID" value="GGP12946.1"/>
    <property type="molecule type" value="Genomic_DNA"/>
</dbReference>
<dbReference type="SUPFAM" id="SSF53300">
    <property type="entry name" value="vWA-like"/>
    <property type="match status" value="1"/>
</dbReference>
<evidence type="ECO:0008006" key="3">
    <source>
        <dbReference type="Google" id="ProtNLM"/>
    </source>
</evidence>
<dbReference type="CDD" id="cd00198">
    <property type="entry name" value="vWFA"/>
    <property type="match status" value="1"/>
</dbReference>
<protein>
    <recommendedName>
        <fullName evidence="3">VWA domain-containing protein</fullName>
    </recommendedName>
</protein>
<accession>A0A918AA67</accession>